<evidence type="ECO:0000256" key="9">
    <source>
        <dbReference type="PROSITE-ProRule" id="PRU10141"/>
    </source>
</evidence>
<dbReference type="PROSITE" id="PS50011">
    <property type="entry name" value="PROTEIN_KINASE_DOM"/>
    <property type="match status" value="1"/>
</dbReference>
<gene>
    <name evidence="13" type="ORF">EVEC_LOCUS11371</name>
</gene>
<feature type="region of interest" description="Disordered" evidence="10">
    <location>
        <begin position="477"/>
        <end position="503"/>
    </location>
</feature>
<evidence type="ECO:0000256" key="4">
    <source>
        <dbReference type="ARBA" id="ARBA00022741"/>
    </source>
</evidence>
<dbReference type="InterPro" id="IPR000095">
    <property type="entry name" value="CRIB_dom"/>
</dbReference>
<evidence type="ECO:0000256" key="1">
    <source>
        <dbReference type="ARBA" id="ARBA00011903"/>
    </source>
</evidence>
<reference evidence="15" key="1">
    <citation type="submission" date="2017-02" db="UniProtKB">
        <authorList>
            <consortium name="WormBaseParasite"/>
        </authorList>
    </citation>
    <scope>IDENTIFICATION</scope>
</reference>
<keyword evidence="5" id="KW-0418">Kinase</keyword>
<dbReference type="InterPro" id="IPR000719">
    <property type="entry name" value="Prot_kinase_dom"/>
</dbReference>
<dbReference type="Proteomes" id="UP000274131">
    <property type="component" value="Unassembled WGS sequence"/>
</dbReference>
<evidence type="ECO:0000259" key="11">
    <source>
        <dbReference type="PROSITE" id="PS50011"/>
    </source>
</evidence>
<dbReference type="EMBL" id="UXUI01011946">
    <property type="protein sequence ID" value="VDD96620.1"/>
    <property type="molecule type" value="Genomic_DNA"/>
</dbReference>
<dbReference type="PROSITE" id="PS00107">
    <property type="entry name" value="PROTEIN_KINASE_ATP"/>
    <property type="match status" value="1"/>
</dbReference>
<keyword evidence="2" id="KW-0728">SH3 domain</keyword>
<dbReference type="InterPro" id="IPR050198">
    <property type="entry name" value="Non-receptor_tyrosine_kinases"/>
</dbReference>
<feature type="compositionally biased region" description="Polar residues" evidence="10">
    <location>
        <begin position="477"/>
        <end position="487"/>
    </location>
</feature>
<dbReference type="InterPro" id="IPR055175">
    <property type="entry name" value="ACK/TNK-like_SAM"/>
</dbReference>
<reference evidence="13 14" key="2">
    <citation type="submission" date="2018-10" db="EMBL/GenBank/DDBJ databases">
        <authorList>
            <consortium name="Pathogen Informatics"/>
        </authorList>
    </citation>
    <scope>NUCLEOTIDE SEQUENCE [LARGE SCALE GENOMIC DNA]</scope>
</reference>
<evidence type="ECO:0000313" key="14">
    <source>
        <dbReference type="Proteomes" id="UP000274131"/>
    </source>
</evidence>
<dbReference type="InterPro" id="IPR011009">
    <property type="entry name" value="Kinase-like_dom_sf"/>
</dbReference>
<dbReference type="PANTHER" id="PTHR24418">
    <property type="entry name" value="TYROSINE-PROTEIN KINASE"/>
    <property type="match status" value="1"/>
</dbReference>
<dbReference type="WBParaSite" id="EVEC_0001213301-mRNA-1">
    <property type="protein sequence ID" value="EVEC_0001213301-mRNA-1"/>
    <property type="gene ID" value="EVEC_0001213301"/>
</dbReference>
<feature type="binding site" evidence="9">
    <location>
        <position position="173"/>
    </location>
    <ligand>
        <name>ATP</name>
        <dbReference type="ChEBI" id="CHEBI:30616"/>
    </ligand>
</feature>
<evidence type="ECO:0000313" key="15">
    <source>
        <dbReference type="WBParaSite" id="EVEC_0001213301-mRNA-1"/>
    </source>
</evidence>
<organism evidence="15">
    <name type="scientific">Enterobius vermicularis</name>
    <name type="common">Human pinworm</name>
    <dbReference type="NCBI Taxonomy" id="51028"/>
    <lineage>
        <taxon>Eukaryota</taxon>
        <taxon>Metazoa</taxon>
        <taxon>Ecdysozoa</taxon>
        <taxon>Nematoda</taxon>
        <taxon>Chromadorea</taxon>
        <taxon>Rhabditida</taxon>
        <taxon>Spirurina</taxon>
        <taxon>Oxyuridomorpha</taxon>
        <taxon>Oxyuroidea</taxon>
        <taxon>Oxyuridae</taxon>
        <taxon>Enterobius</taxon>
    </lineage>
</organism>
<dbReference type="SMART" id="SM00219">
    <property type="entry name" value="TyrKc"/>
    <property type="match status" value="1"/>
</dbReference>
<proteinExistence type="predicted"/>
<evidence type="ECO:0000256" key="5">
    <source>
        <dbReference type="ARBA" id="ARBA00022777"/>
    </source>
</evidence>
<dbReference type="Gene3D" id="1.10.510.10">
    <property type="entry name" value="Transferase(Phosphotransferase) domain 1"/>
    <property type="match status" value="1"/>
</dbReference>
<dbReference type="GO" id="GO:0004674">
    <property type="term" value="F:protein serine/threonine kinase activity"/>
    <property type="evidence" value="ECO:0007669"/>
    <property type="project" value="UniProtKB-EC"/>
</dbReference>
<comment type="catalytic activity">
    <reaction evidence="8">
        <text>L-threonyl-[protein] + ATP = O-phospho-L-threonyl-[protein] + ADP + H(+)</text>
        <dbReference type="Rhea" id="RHEA:46608"/>
        <dbReference type="Rhea" id="RHEA-COMP:11060"/>
        <dbReference type="Rhea" id="RHEA-COMP:11605"/>
        <dbReference type="ChEBI" id="CHEBI:15378"/>
        <dbReference type="ChEBI" id="CHEBI:30013"/>
        <dbReference type="ChEBI" id="CHEBI:30616"/>
        <dbReference type="ChEBI" id="CHEBI:61977"/>
        <dbReference type="ChEBI" id="CHEBI:456216"/>
        <dbReference type="EC" id="2.7.11.1"/>
    </reaction>
</comment>
<name>A0A0N4VMH5_ENTVE</name>
<dbReference type="InterPro" id="IPR017441">
    <property type="entry name" value="Protein_kinase_ATP_BS"/>
</dbReference>
<sequence length="598" mass="68073">MNRSLRSRLSLTKPGFSGITLAFLLTSNFILFPLNYCSKNLKLIQPFELNFNYEQKMRALLKLREASDVIYADEKDFVAIGMTRPEQKRLRAAYYRLYPRATIMGKLKKKFLGTPSTFLRIYNNDDQHVIPLERIELNKELGKGEFGSVYQAVWNSSSGERIQVAVKCVSPLKMLANSSNFLQEAAIMHKMRHDFVVRLYGVVLDTKTVMLVSELAPCGSLLECLRNPSLKETFFIDTLCEFCSQIASGMKYLASKRLIHRDLAARNILVFSPNKVKIADFGLSRLLGVGEYYYRGDLTEGMKLPIAWCAPESINFLRFTSASDVWSFGVTLFELFSYGQTPWAGLTGTEILCAVDCTRNERLPCPELCPSDYYKLMHQCWAYKPEDRPTFSEILEQLNDISPQSVLTVAVCDDGVIDHLQYATKEVIVVLDKQPSAYPDGYYWMGCTRDGRKGLFRPANTVARLGAENPCGNSFSIDNMLRNGNSNDKSEREKDKKKKKKVVISEPQNDLRHTCHIGIDGSSFGVLPVPVSCFALGLQFLFVGREHKKATKILNQERSKEMDLLNHLSSSGKEENEKLSRSFRYFCSQKLTMFFFFF</sequence>
<dbReference type="Gene3D" id="3.30.200.20">
    <property type="entry name" value="Phosphorylase Kinase, domain 1"/>
    <property type="match status" value="1"/>
</dbReference>
<dbReference type="SUPFAM" id="SSF56112">
    <property type="entry name" value="Protein kinase-like (PK-like)"/>
    <property type="match status" value="1"/>
</dbReference>
<keyword evidence="3" id="KW-0808">Transferase</keyword>
<dbReference type="GO" id="GO:0005524">
    <property type="term" value="F:ATP binding"/>
    <property type="evidence" value="ECO:0007669"/>
    <property type="project" value="UniProtKB-UniRule"/>
</dbReference>
<feature type="domain" description="Protein kinase" evidence="11">
    <location>
        <begin position="135"/>
        <end position="407"/>
    </location>
</feature>
<keyword evidence="14" id="KW-1185">Reference proteome</keyword>
<keyword evidence="4 9" id="KW-0547">Nucleotide-binding</keyword>
<keyword evidence="6 9" id="KW-0067">ATP-binding</keyword>
<dbReference type="InterPro" id="IPR008266">
    <property type="entry name" value="Tyr_kinase_AS"/>
</dbReference>
<dbReference type="PROSITE" id="PS00109">
    <property type="entry name" value="PROTEIN_KINASE_TYR"/>
    <property type="match status" value="1"/>
</dbReference>
<feature type="domain" description="CRIB" evidence="12">
    <location>
        <begin position="504"/>
        <end position="518"/>
    </location>
</feature>
<evidence type="ECO:0000256" key="2">
    <source>
        <dbReference type="ARBA" id="ARBA00022443"/>
    </source>
</evidence>
<dbReference type="EC" id="2.7.10.2" evidence="1"/>
<evidence type="ECO:0000259" key="12">
    <source>
        <dbReference type="PROSITE" id="PS50108"/>
    </source>
</evidence>
<dbReference type="AlphaFoldDB" id="A0A0N4VMH5"/>
<evidence type="ECO:0000256" key="6">
    <source>
        <dbReference type="ARBA" id="ARBA00022840"/>
    </source>
</evidence>
<keyword evidence="7" id="KW-0829">Tyrosine-protein kinase</keyword>
<accession>A0A0N4VMH5</accession>
<dbReference type="OrthoDB" id="4062651at2759"/>
<evidence type="ECO:0000256" key="7">
    <source>
        <dbReference type="ARBA" id="ARBA00023137"/>
    </source>
</evidence>
<dbReference type="InterPro" id="IPR001245">
    <property type="entry name" value="Ser-Thr/Tyr_kinase_cat_dom"/>
</dbReference>
<evidence type="ECO:0000256" key="8">
    <source>
        <dbReference type="ARBA" id="ARBA00047899"/>
    </source>
</evidence>
<evidence type="ECO:0000313" key="13">
    <source>
        <dbReference type="EMBL" id="VDD96620.1"/>
    </source>
</evidence>
<evidence type="ECO:0000256" key="10">
    <source>
        <dbReference type="SAM" id="MobiDB-lite"/>
    </source>
</evidence>
<dbReference type="Pfam" id="PF22931">
    <property type="entry name" value="SAM_TNK"/>
    <property type="match status" value="1"/>
</dbReference>
<protein>
    <recommendedName>
        <fullName evidence="1">non-specific protein-tyrosine kinase</fullName>
        <ecNumber evidence="1">2.7.10.2</ecNumber>
    </recommendedName>
</protein>
<dbReference type="PRINTS" id="PR00109">
    <property type="entry name" value="TYRKINASE"/>
</dbReference>
<dbReference type="FunFam" id="1.10.510.10:FF:000521">
    <property type="entry name" value="Tyrosine-protein kinase pr2"/>
    <property type="match status" value="1"/>
</dbReference>
<dbReference type="Pfam" id="PF07714">
    <property type="entry name" value="PK_Tyr_Ser-Thr"/>
    <property type="match status" value="1"/>
</dbReference>
<evidence type="ECO:0000256" key="3">
    <source>
        <dbReference type="ARBA" id="ARBA00022679"/>
    </source>
</evidence>
<dbReference type="PROSITE" id="PS50108">
    <property type="entry name" value="CRIB"/>
    <property type="match status" value="1"/>
</dbReference>
<dbReference type="STRING" id="51028.A0A0N4VMH5"/>
<dbReference type="GO" id="GO:0004715">
    <property type="term" value="F:non-membrane spanning protein tyrosine kinase activity"/>
    <property type="evidence" value="ECO:0007669"/>
    <property type="project" value="UniProtKB-EC"/>
</dbReference>
<dbReference type="InterPro" id="IPR020635">
    <property type="entry name" value="Tyr_kinase_cat_dom"/>
</dbReference>